<proteinExistence type="predicted"/>
<comment type="caution">
    <text evidence="2">The sequence shown here is derived from an EMBL/GenBank/DDBJ whole genome shotgun (WGS) entry which is preliminary data.</text>
</comment>
<keyword evidence="3" id="KW-1185">Reference proteome</keyword>
<evidence type="ECO:0000256" key="1">
    <source>
        <dbReference type="SAM" id="MobiDB-lite"/>
    </source>
</evidence>
<protein>
    <submittedName>
        <fullName evidence="2">Uncharacterized protein</fullName>
    </submittedName>
</protein>
<sequence length="77" mass="8226">MDNERSISLPYGGFKGPRAEEKGSSLPFKALKGQTRGESCPTGWGSFPKKSALSIPVEQALWGGQILGVAQNYVGEQ</sequence>
<evidence type="ECO:0000313" key="2">
    <source>
        <dbReference type="EMBL" id="KAG8155756.1"/>
    </source>
</evidence>
<reference evidence="2 3" key="1">
    <citation type="journal article" date="2022" name="Nat. Ecol. Evol.">
        <title>A masculinizing supergene underlies an exaggerated male reproductive morph in a spider.</title>
        <authorList>
            <person name="Hendrickx F."/>
            <person name="De Corte Z."/>
            <person name="Sonet G."/>
            <person name="Van Belleghem S.M."/>
            <person name="Kostlbacher S."/>
            <person name="Vangestel C."/>
        </authorList>
    </citation>
    <scope>NUCLEOTIDE SEQUENCE [LARGE SCALE GENOMIC DNA]</scope>
    <source>
        <strain evidence="2">W744_W776</strain>
    </source>
</reference>
<evidence type="ECO:0000313" key="3">
    <source>
        <dbReference type="Proteomes" id="UP000827092"/>
    </source>
</evidence>
<dbReference type="Proteomes" id="UP000827092">
    <property type="component" value="Unassembled WGS sequence"/>
</dbReference>
<feature type="region of interest" description="Disordered" evidence="1">
    <location>
        <begin position="1"/>
        <end position="24"/>
    </location>
</feature>
<gene>
    <name evidence="2" type="ORF">JTE90_000426</name>
</gene>
<dbReference type="AlphaFoldDB" id="A0AAV6TCW6"/>
<accession>A0AAV6TCW6</accession>
<organism evidence="2 3">
    <name type="scientific">Oedothorax gibbosus</name>
    <dbReference type="NCBI Taxonomy" id="931172"/>
    <lineage>
        <taxon>Eukaryota</taxon>
        <taxon>Metazoa</taxon>
        <taxon>Ecdysozoa</taxon>
        <taxon>Arthropoda</taxon>
        <taxon>Chelicerata</taxon>
        <taxon>Arachnida</taxon>
        <taxon>Araneae</taxon>
        <taxon>Araneomorphae</taxon>
        <taxon>Entelegynae</taxon>
        <taxon>Araneoidea</taxon>
        <taxon>Linyphiidae</taxon>
        <taxon>Erigoninae</taxon>
        <taxon>Oedothorax</taxon>
    </lineage>
</organism>
<name>A0AAV6TCW6_9ARAC</name>
<dbReference type="EMBL" id="JAFNEN010006710">
    <property type="protein sequence ID" value="KAG8155756.1"/>
    <property type="molecule type" value="Genomic_DNA"/>
</dbReference>